<dbReference type="Pfam" id="PF00990">
    <property type="entry name" value="GGDEF"/>
    <property type="match status" value="1"/>
</dbReference>
<dbReference type="GeneID" id="58922079"/>
<evidence type="ECO:0000313" key="5">
    <source>
        <dbReference type="EMBL" id="OHY91265.1"/>
    </source>
</evidence>
<dbReference type="OrthoDB" id="9812260at2"/>
<keyword evidence="3" id="KW-0812">Transmembrane</keyword>
<dbReference type="NCBIfam" id="TIGR00254">
    <property type="entry name" value="GGDEF"/>
    <property type="match status" value="1"/>
</dbReference>
<evidence type="ECO:0000256" key="3">
    <source>
        <dbReference type="SAM" id="Phobius"/>
    </source>
</evidence>
<sequence length="217" mass="25057">MTTIAGNPLYITWRYQLNDFMLYILSSTAFTWVVILYLFAMLLWRYIEPTFRKYVYTDNLTQLPRREMLNTISIQKYSFLCLVDIDNFKEINDRLGHDIGDKVLSSFASNLKGHFRKSDIAIRWGGEEFLVIIQGAMTQEQLDSLFIRILSCPLTLPEVNRPITFSGGLVRITAGVTLEKIVKDADELLYFIKKHGKNNVAMMVNNSIFTFLKTVSS</sequence>
<protein>
    <recommendedName>
        <fullName evidence="1">diguanylate cyclase</fullName>
        <ecNumber evidence="1">2.7.7.65</ecNumber>
    </recommendedName>
</protein>
<dbReference type="SMART" id="SM00267">
    <property type="entry name" value="GGDEF"/>
    <property type="match status" value="1"/>
</dbReference>
<dbReference type="InterPro" id="IPR050469">
    <property type="entry name" value="Diguanylate_Cyclase"/>
</dbReference>
<comment type="catalytic activity">
    <reaction evidence="2">
        <text>2 GTP = 3',3'-c-di-GMP + 2 diphosphate</text>
        <dbReference type="Rhea" id="RHEA:24898"/>
        <dbReference type="ChEBI" id="CHEBI:33019"/>
        <dbReference type="ChEBI" id="CHEBI:37565"/>
        <dbReference type="ChEBI" id="CHEBI:58805"/>
        <dbReference type="EC" id="2.7.7.65"/>
    </reaction>
</comment>
<keyword evidence="3" id="KW-0472">Membrane</keyword>
<dbReference type="InterPro" id="IPR043128">
    <property type="entry name" value="Rev_trsase/Diguanyl_cyclase"/>
</dbReference>
<dbReference type="GO" id="GO:1902201">
    <property type="term" value="P:negative regulation of bacterial-type flagellum-dependent cell motility"/>
    <property type="evidence" value="ECO:0007669"/>
    <property type="project" value="TreeGrafter"/>
</dbReference>
<comment type="caution">
    <text evidence="5">The sequence shown here is derived from an EMBL/GenBank/DDBJ whole genome shotgun (WGS) entry which is preliminary data.</text>
</comment>
<dbReference type="InterPro" id="IPR000160">
    <property type="entry name" value="GGDEF_dom"/>
</dbReference>
<accession>A0A1S2CRK6</accession>
<dbReference type="EMBL" id="MKFU01000023">
    <property type="protein sequence ID" value="OHY91265.1"/>
    <property type="molecule type" value="Genomic_DNA"/>
</dbReference>
<feature type="domain" description="GGDEF" evidence="4">
    <location>
        <begin position="76"/>
        <end position="205"/>
    </location>
</feature>
<dbReference type="GO" id="GO:0005886">
    <property type="term" value="C:plasma membrane"/>
    <property type="evidence" value="ECO:0007669"/>
    <property type="project" value="TreeGrafter"/>
</dbReference>
<dbReference type="STRING" id="646.BJD16_04795"/>
<dbReference type="EC" id="2.7.7.65" evidence="1"/>
<dbReference type="CDD" id="cd01949">
    <property type="entry name" value="GGDEF"/>
    <property type="match status" value="1"/>
</dbReference>
<dbReference type="RefSeq" id="WP_042020323.1">
    <property type="nucleotide sequence ID" value="NZ_CDBW01000016.1"/>
</dbReference>
<gene>
    <name evidence="5" type="ORF">BJD16_04795</name>
</gene>
<dbReference type="InterPro" id="IPR029787">
    <property type="entry name" value="Nucleotide_cyclase"/>
</dbReference>
<dbReference type="PANTHER" id="PTHR45138">
    <property type="entry name" value="REGULATORY COMPONENTS OF SENSORY TRANSDUCTION SYSTEM"/>
    <property type="match status" value="1"/>
</dbReference>
<evidence type="ECO:0000256" key="1">
    <source>
        <dbReference type="ARBA" id="ARBA00012528"/>
    </source>
</evidence>
<dbReference type="Proteomes" id="UP000179934">
    <property type="component" value="Unassembled WGS sequence"/>
</dbReference>
<dbReference type="SUPFAM" id="SSF55073">
    <property type="entry name" value="Nucleotide cyclase"/>
    <property type="match status" value="1"/>
</dbReference>
<evidence type="ECO:0000313" key="6">
    <source>
        <dbReference type="Proteomes" id="UP000179934"/>
    </source>
</evidence>
<organism evidence="5 6">
    <name type="scientific">Aeromonas sobria</name>
    <dbReference type="NCBI Taxonomy" id="646"/>
    <lineage>
        <taxon>Bacteria</taxon>
        <taxon>Pseudomonadati</taxon>
        <taxon>Pseudomonadota</taxon>
        <taxon>Gammaproteobacteria</taxon>
        <taxon>Aeromonadales</taxon>
        <taxon>Aeromonadaceae</taxon>
        <taxon>Aeromonas</taxon>
    </lineage>
</organism>
<reference evidence="5 6" key="1">
    <citation type="submission" date="2016-09" db="EMBL/GenBank/DDBJ databases">
        <title>Draft Genome Sequence of Aeromonas sobria Strain 08005, Isolated from Sick Rana catesbeiana.</title>
        <authorList>
            <person name="Yang Q."/>
        </authorList>
    </citation>
    <scope>NUCLEOTIDE SEQUENCE [LARGE SCALE GENOMIC DNA]</scope>
    <source>
        <strain evidence="5 6">08005</strain>
    </source>
</reference>
<dbReference type="PANTHER" id="PTHR45138:SF9">
    <property type="entry name" value="DIGUANYLATE CYCLASE DGCM-RELATED"/>
    <property type="match status" value="1"/>
</dbReference>
<proteinExistence type="predicted"/>
<dbReference type="GO" id="GO:0052621">
    <property type="term" value="F:diguanylate cyclase activity"/>
    <property type="evidence" value="ECO:0007669"/>
    <property type="project" value="UniProtKB-EC"/>
</dbReference>
<name>A0A1S2CRK6_AERSO</name>
<dbReference type="GO" id="GO:0043709">
    <property type="term" value="P:cell adhesion involved in single-species biofilm formation"/>
    <property type="evidence" value="ECO:0007669"/>
    <property type="project" value="TreeGrafter"/>
</dbReference>
<keyword evidence="3" id="KW-1133">Transmembrane helix</keyword>
<dbReference type="AlphaFoldDB" id="A0A1S2CRK6"/>
<evidence type="ECO:0000256" key="2">
    <source>
        <dbReference type="ARBA" id="ARBA00034247"/>
    </source>
</evidence>
<feature type="transmembrane region" description="Helical" evidence="3">
    <location>
        <begin position="20"/>
        <end position="44"/>
    </location>
</feature>
<dbReference type="PROSITE" id="PS50887">
    <property type="entry name" value="GGDEF"/>
    <property type="match status" value="1"/>
</dbReference>
<dbReference type="Gene3D" id="3.30.70.270">
    <property type="match status" value="1"/>
</dbReference>
<evidence type="ECO:0000259" key="4">
    <source>
        <dbReference type="PROSITE" id="PS50887"/>
    </source>
</evidence>